<feature type="compositionally biased region" description="Basic and acidic residues" evidence="2">
    <location>
        <begin position="1081"/>
        <end position="1104"/>
    </location>
</feature>
<protein>
    <submittedName>
        <fullName evidence="3 4">Uncharacterized protein</fullName>
    </submittedName>
</protein>
<reference evidence="3 5" key="1">
    <citation type="journal article" date="2008" name="Science">
        <title>The Physcomitrella genome reveals evolutionary insights into the conquest of land by plants.</title>
        <authorList>
            <person name="Rensing S."/>
            <person name="Lang D."/>
            <person name="Zimmer A."/>
            <person name="Terry A."/>
            <person name="Salamov A."/>
            <person name="Shapiro H."/>
            <person name="Nishiyama T."/>
            <person name="Perroud P.-F."/>
            <person name="Lindquist E."/>
            <person name="Kamisugi Y."/>
            <person name="Tanahashi T."/>
            <person name="Sakakibara K."/>
            <person name="Fujita T."/>
            <person name="Oishi K."/>
            <person name="Shin-I T."/>
            <person name="Kuroki Y."/>
            <person name="Toyoda A."/>
            <person name="Suzuki Y."/>
            <person name="Hashimoto A."/>
            <person name="Yamaguchi K."/>
            <person name="Sugano A."/>
            <person name="Kohara Y."/>
            <person name="Fujiyama A."/>
            <person name="Anterola A."/>
            <person name="Aoki S."/>
            <person name="Ashton N."/>
            <person name="Barbazuk W.B."/>
            <person name="Barker E."/>
            <person name="Bennetzen J."/>
            <person name="Bezanilla M."/>
            <person name="Blankenship R."/>
            <person name="Cho S.H."/>
            <person name="Dutcher S."/>
            <person name="Estelle M."/>
            <person name="Fawcett J.A."/>
            <person name="Gundlach H."/>
            <person name="Hanada K."/>
            <person name="Heyl A."/>
            <person name="Hicks K.A."/>
            <person name="Hugh J."/>
            <person name="Lohr M."/>
            <person name="Mayer K."/>
            <person name="Melkozernov A."/>
            <person name="Murata T."/>
            <person name="Nelson D."/>
            <person name="Pils B."/>
            <person name="Prigge M."/>
            <person name="Reiss B."/>
            <person name="Renner T."/>
            <person name="Rombauts S."/>
            <person name="Rushton P."/>
            <person name="Sanderfoot A."/>
            <person name="Schween G."/>
            <person name="Shiu S.-H."/>
            <person name="Stueber K."/>
            <person name="Theodoulou F.L."/>
            <person name="Tu H."/>
            <person name="Van de Peer Y."/>
            <person name="Verrier P.J."/>
            <person name="Waters E."/>
            <person name="Wood A."/>
            <person name="Yang L."/>
            <person name="Cove D."/>
            <person name="Cuming A."/>
            <person name="Hasebe M."/>
            <person name="Lucas S."/>
            <person name="Mishler D.B."/>
            <person name="Reski R."/>
            <person name="Grigoriev I."/>
            <person name="Quatrano R.S."/>
            <person name="Boore J.L."/>
        </authorList>
    </citation>
    <scope>NUCLEOTIDE SEQUENCE [LARGE SCALE GENOMIC DNA]</scope>
    <source>
        <strain evidence="4 5">cv. Gransden 2004</strain>
    </source>
</reference>
<evidence type="ECO:0000256" key="1">
    <source>
        <dbReference type="SAM" id="Coils"/>
    </source>
</evidence>
<evidence type="ECO:0000313" key="3">
    <source>
        <dbReference type="EMBL" id="PNR46600.1"/>
    </source>
</evidence>
<feature type="coiled-coil region" evidence="1">
    <location>
        <begin position="704"/>
        <end position="738"/>
    </location>
</feature>
<evidence type="ECO:0000313" key="4">
    <source>
        <dbReference type="EnsemblPlants" id="Pp3c10_11042V3.1"/>
    </source>
</evidence>
<feature type="compositionally biased region" description="Acidic residues" evidence="2">
    <location>
        <begin position="638"/>
        <end position="648"/>
    </location>
</feature>
<evidence type="ECO:0000256" key="2">
    <source>
        <dbReference type="SAM" id="MobiDB-lite"/>
    </source>
</evidence>
<dbReference type="PaxDb" id="3218-PP1S120_98V6.1"/>
<evidence type="ECO:0000313" key="5">
    <source>
        <dbReference type="Proteomes" id="UP000006727"/>
    </source>
</evidence>
<dbReference type="PANTHER" id="PTHR35507:SF1">
    <property type="entry name" value="TMF_TATA_BD DOMAIN-CONTAINING PROTEIN"/>
    <property type="match status" value="1"/>
</dbReference>
<feature type="compositionally biased region" description="Polar residues" evidence="2">
    <location>
        <begin position="1108"/>
        <end position="1131"/>
    </location>
</feature>
<dbReference type="EnsemblPlants" id="Pp3c10_11042V3.1">
    <property type="protein sequence ID" value="Pp3c10_11042V3.1"/>
    <property type="gene ID" value="Pp3c10_11042"/>
</dbReference>
<reference evidence="3 5" key="2">
    <citation type="journal article" date="2018" name="Plant J.">
        <title>The Physcomitrella patens chromosome-scale assembly reveals moss genome structure and evolution.</title>
        <authorList>
            <person name="Lang D."/>
            <person name="Ullrich K.K."/>
            <person name="Murat F."/>
            <person name="Fuchs J."/>
            <person name="Jenkins J."/>
            <person name="Haas F.B."/>
            <person name="Piednoel M."/>
            <person name="Gundlach H."/>
            <person name="Van Bel M."/>
            <person name="Meyberg R."/>
            <person name="Vives C."/>
            <person name="Morata J."/>
            <person name="Symeonidi A."/>
            <person name="Hiss M."/>
            <person name="Muchero W."/>
            <person name="Kamisugi Y."/>
            <person name="Saleh O."/>
            <person name="Blanc G."/>
            <person name="Decker E.L."/>
            <person name="van Gessel N."/>
            <person name="Grimwood J."/>
            <person name="Hayes R.D."/>
            <person name="Graham S.W."/>
            <person name="Gunter L.E."/>
            <person name="McDaniel S.F."/>
            <person name="Hoernstein S.N.W."/>
            <person name="Larsson A."/>
            <person name="Li F.W."/>
            <person name="Perroud P.F."/>
            <person name="Phillips J."/>
            <person name="Ranjan P."/>
            <person name="Rokshar D.S."/>
            <person name="Rothfels C.J."/>
            <person name="Schneider L."/>
            <person name="Shu S."/>
            <person name="Stevenson D.W."/>
            <person name="Thummler F."/>
            <person name="Tillich M."/>
            <person name="Villarreal Aguilar J.C."/>
            <person name="Widiez T."/>
            <person name="Wong G.K."/>
            <person name="Wymore A."/>
            <person name="Zhang Y."/>
            <person name="Zimmer A.D."/>
            <person name="Quatrano R.S."/>
            <person name="Mayer K.F.X."/>
            <person name="Goodstein D."/>
            <person name="Casacuberta J.M."/>
            <person name="Vandepoele K."/>
            <person name="Reski R."/>
            <person name="Cuming A.C."/>
            <person name="Tuskan G.A."/>
            <person name="Maumus F."/>
            <person name="Salse J."/>
            <person name="Schmutz J."/>
            <person name="Rensing S.A."/>
        </authorList>
    </citation>
    <scope>NUCLEOTIDE SEQUENCE [LARGE SCALE GENOMIC DNA]</scope>
    <source>
        <strain evidence="4 5">cv. Gransden 2004</strain>
    </source>
</reference>
<dbReference type="OrthoDB" id="1894403at2759"/>
<name>A0A2K1JYK2_PHYPA</name>
<feature type="region of interest" description="Disordered" evidence="2">
    <location>
        <begin position="633"/>
        <end position="653"/>
    </location>
</feature>
<dbReference type="PANTHER" id="PTHR35507">
    <property type="entry name" value="OS09G0488600 PROTEIN"/>
    <property type="match status" value="1"/>
</dbReference>
<sequence length="1254" mass="139753">MTEFIGEYWKNWVFDHWLRSVPLIKMMQCAVTRRRMTSRRKANLVHDPRAPGLATLITVADQQKELCEASQSESIWSSSLDASVFGKVTANVPGTRGDGHGKEGYGEGCLSSGPLQMVGLVNNSRHHPYSKVAEIREARRASTDRNVVTRKHIAAPASFTFSPFGRQRVVPEKLTADDASGKFAYISLDGRLVNAELATSAINIGGDLGAEEAQAWEDFAPMYRVLIVALSAAAASAAKDKNSVEIQSLLKMVTEQEKELVILRQQLSDQLSFQSITNCNSLPTKIGETFQGLKKLEHPEVGDEGCLKFGDTDKSVNVEIIERADVNNPIELRIKLRTQLDLGLKLDMVSEDSYSSRGDAKNNNLIVETPSRYELTNEYDFRSVHGSTSSLEKCAESEAKWYVNPMVDAAEDYYDMCTPERVNSIFAACTPLREIRGSYEWTTFHSSLKARNLLNSDFKMPPLAEVTPASPLKVIPCRLSKESVTPVSDNTCVDEEVSALRVECAGAMLKLKTKVMTTLKKEAARCISERSVSSTEVKIIVAALLSAVAGCWRDTVPQALAALGLSPSEYNSCLVKNTQRKNPAVSECAEDALGWIQFLEEHDLNDQDAEQQSNRVAALCLCASNFEQLSTCKSSEDNGQDESPEEEVTSLYSCAPEESSSSFEIAAKEVQVAFDRRCSDLHSENSSESFDKFVSCWENPSEWLKNASAQVVDMEMQLKRLQNDVVGYETERDVENQAKPPCEVVELEARLQLNESPADQFTEPPQFNVVTFALEQTNEGNAVDLAELRQELQRKESVIAELTSEVESKEILIARMERNHWEHIQAEIGEITRQLKAKENKIIELTNDAKMKELEVADLERNLKAKMHLDVAEMTSHIQLIEAKFLELTSKLHSKDVEIADLEQNQKIVLTAKDQELSALREECLRSDAHLDEVISAAQTTELENLDRISNLEDLCRLKDYKISELKQELLALQAKINASNPLQSPAMLRGPRSFMYNSSALINECEVASSDSHEQDLSPPIMHRHVLRHFEDLQVTTSSKAELSLPHVEVSDDNTLAHELYHERRSTPPSPSSDEEEDSTDAKDSGPDLLDDKENQIRTDQRKLYVSKSSLNSTNRLQTLKPSNFNNMTTKPRRADPSRTSTATGVQPGPNRVRASMTFTSATNSKGGMRHSSKSVDNPVLLNKPTKLRRKVIISPRRVAQVGLKVVTSMPSNTYVNSMKVSTDQRSDVNPLVGNGVGRSKENFAIKRRRWAA</sequence>
<dbReference type="EMBL" id="ABEU02000010">
    <property type="protein sequence ID" value="PNR46600.1"/>
    <property type="molecule type" value="Genomic_DNA"/>
</dbReference>
<dbReference type="KEGG" id="ppp:112287328"/>
<dbReference type="AlphaFoldDB" id="A0A2K1JYK2"/>
<dbReference type="RefSeq" id="XP_024385996.1">
    <property type="nucleotide sequence ID" value="XM_024530228.2"/>
</dbReference>
<organism evidence="3">
    <name type="scientific">Physcomitrium patens</name>
    <name type="common">Spreading-leaved earth moss</name>
    <name type="synonym">Physcomitrella patens</name>
    <dbReference type="NCBI Taxonomy" id="3218"/>
    <lineage>
        <taxon>Eukaryota</taxon>
        <taxon>Viridiplantae</taxon>
        <taxon>Streptophyta</taxon>
        <taxon>Embryophyta</taxon>
        <taxon>Bryophyta</taxon>
        <taxon>Bryophytina</taxon>
        <taxon>Bryopsida</taxon>
        <taxon>Funariidae</taxon>
        <taxon>Funariales</taxon>
        <taxon>Funariaceae</taxon>
        <taxon>Physcomitrium</taxon>
    </lineage>
</organism>
<feature type="region of interest" description="Disordered" evidence="2">
    <location>
        <begin position="1063"/>
        <end position="1154"/>
    </location>
</feature>
<dbReference type="GeneID" id="112287328"/>
<gene>
    <name evidence="4" type="primary">LOC112287328</name>
    <name evidence="3" type="ORF">PHYPA_013719</name>
</gene>
<accession>A0A2K1JYK2</accession>
<proteinExistence type="predicted"/>
<keyword evidence="1" id="KW-0175">Coiled coil</keyword>
<dbReference type="Proteomes" id="UP000006727">
    <property type="component" value="Chromosome 10"/>
</dbReference>
<feature type="coiled-coil region" evidence="1">
    <location>
        <begin position="785"/>
        <end position="862"/>
    </location>
</feature>
<dbReference type="Gramene" id="Pp3c10_11042V3.1">
    <property type="protein sequence ID" value="Pp3c10_11042V3.1"/>
    <property type="gene ID" value="Pp3c10_11042"/>
</dbReference>
<keyword evidence="5" id="KW-1185">Reference proteome</keyword>
<reference evidence="4" key="3">
    <citation type="submission" date="2020-12" db="UniProtKB">
        <authorList>
            <consortium name="EnsemblPlants"/>
        </authorList>
    </citation>
    <scope>IDENTIFICATION</scope>
</reference>